<comment type="caution">
    <text evidence="1">The sequence shown here is derived from an EMBL/GenBank/DDBJ whole genome shotgun (WGS) entry which is preliminary data.</text>
</comment>
<organism evidence="1 2">
    <name type="scientific">Caerostris extrusa</name>
    <name type="common">Bark spider</name>
    <name type="synonym">Caerostris bankana</name>
    <dbReference type="NCBI Taxonomy" id="172846"/>
    <lineage>
        <taxon>Eukaryota</taxon>
        <taxon>Metazoa</taxon>
        <taxon>Ecdysozoa</taxon>
        <taxon>Arthropoda</taxon>
        <taxon>Chelicerata</taxon>
        <taxon>Arachnida</taxon>
        <taxon>Araneae</taxon>
        <taxon>Araneomorphae</taxon>
        <taxon>Entelegynae</taxon>
        <taxon>Araneoidea</taxon>
        <taxon>Araneidae</taxon>
        <taxon>Caerostris</taxon>
    </lineage>
</organism>
<proteinExistence type="predicted"/>
<accession>A0AAV4S3N6</accession>
<dbReference type="Proteomes" id="UP001054945">
    <property type="component" value="Unassembled WGS sequence"/>
</dbReference>
<gene>
    <name evidence="1" type="ORF">CEXT_747391</name>
</gene>
<keyword evidence="2" id="KW-1185">Reference proteome</keyword>
<evidence type="ECO:0000313" key="2">
    <source>
        <dbReference type="Proteomes" id="UP001054945"/>
    </source>
</evidence>
<reference evidence="1 2" key="1">
    <citation type="submission" date="2021-06" db="EMBL/GenBank/DDBJ databases">
        <title>Caerostris extrusa draft genome.</title>
        <authorList>
            <person name="Kono N."/>
            <person name="Arakawa K."/>
        </authorList>
    </citation>
    <scope>NUCLEOTIDE SEQUENCE [LARGE SCALE GENOMIC DNA]</scope>
</reference>
<dbReference type="EMBL" id="BPLR01008883">
    <property type="protein sequence ID" value="GIY27944.1"/>
    <property type="molecule type" value="Genomic_DNA"/>
</dbReference>
<protein>
    <submittedName>
        <fullName evidence="1">Uncharacterized protein</fullName>
    </submittedName>
</protein>
<evidence type="ECO:0000313" key="1">
    <source>
        <dbReference type="EMBL" id="GIY27944.1"/>
    </source>
</evidence>
<dbReference type="AlphaFoldDB" id="A0AAV4S3N6"/>
<name>A0AAV4S3N6_CAEEX</name>
<sequence>MGIKKKKKKMKSKKREMERLALNTTWSNKLKGYQGVIFGAEKGIKGRGNWDGEGIIEMRSQIINSTAAEKDTANDWTRIRPHLHNMEEKGFPWMDQDILRHRSPESSSWLLVSTSHQYGKGGHESMGGW</sequence>